<feature type="domain" description="HTH tetR-type" evidence="6">
    <location>
        <begin position="15"/>
        <end position="75"/>
    </location>
</feature>
<evidence type="ECO:0000256" key="5">
    <source>
        <dbReference type="SAM" id="MobiDB-lite"/>
    </source>
</evidence>
<keyword evidence="3" id="KW-0804">Transcription</keyword>
<sequence length="220" mass="22426">MTQPTRRTRTTYHHGDLRAALITAGIELARTGGPEAVVLREVTRLVGVAPNSAYGHFKTLAALKAAVAKQALCELGAAMAAHVAAVPEPPGPRAAAVFHLGEVGRAYVRFALEEPGLFRTAMDGNPSGVGTPGSAGHQPAPDAQGQPQPDAILLAALERLTGAGILPPQETGAAVTASWATVHGLATILVNLQPGLSAAERDAAIDNGLRVLLLGVTALG</sequence>
<keyword evidence="10" id="KW-1185">Reference proteome</keyword>
<accession>A0A7W7WFK0</accession>
<dbReference type="EMBL" id="JACHJR010000001">
    <property type="protein sequence ID" value="MBB4951857.1"/>
    <property type="molecule type" value="Genomic_DNA"/>
</dbReference>
<dbReference type="InterPro" id="IPR009057">
    <property type="entry name" value="Homeodomain-like_sf"/>
</dbReference>
<evidence type="ECO:0000256" key="2">
    <source>
        <dbReference type="ARBA" id="ARBA00023125"/>
    </source>
</evidence>
<protein>
    <submittedName>
        <fullName evidence="7">AcrR family transcriptional regulator</fullName>
    </submittedName>
</protein>
<dbReference type="GO" id="GO:0003677">
    <property type="term" value="F:DNA binding"/>
    <property type="evidence" value="ECO:0007669"/>
    <property type="project" value="UniProtKB-UniRule"/>
</dbReference>
<dbReference type="InterPro" id="IPR036271">
    <property type="entry name" value="Tet_transcr_reg_TetR-rel_C_sf"/>
</dbReference>
<keyword evidence="2 4" id="KW-0238">DNA-binding</keyword>
<dbReference type="Gene3D" id="1.10.357.10">
    <property type="entry name" value="Tetracycline Repressor, domain 2"/>
    <property type="match status" value="1"/>
</dbReference>
<dbReference type="RefSeq" id="WP_184910457.1">
    <property type="nucleotide sequence ID" value="NZ_JACHJR010000001.1"/>
</dbReference>
<evidence type="ECO:0000259" key="6">
    <source>
        <dbReference type="PROSITE" id="PS50977"/>
    </source>
</evidence>
<evidence type="ECO:0000256" key="1">
    <source>
        <dbReference type="ARBA" id="ARBA00023015"/>
    </source>
</evidence>
<name>A0A7W7WFK0_9ACTN</name>
<evidence type="ECO:0000313" key="7">
    <source>
        <dbReference type="EMBL" id="MBB4944474.1"/>
    </source>
</evidence>
<gene>
    <name evidence="7" type="ORF">F4556_000009</name>
    <name evidence="8" type="ORF">F4556_007392</name>
    <name evidence="9" type="ORF">F4556_007527</name>
</gene>
<dbReference type="EMBL" id="JACHJR010000001">
    <property type="protein sequence ID" value="MBB4944474.1"/>
    <property type="molecule type" value="Genomic_DNA"/>
</dbReference>
<feature type="region of interest" description="Disordered" evidence="5">
    <location>
        <begin position="121"/>
        <end position="147"/>
    </location>
</feature>
<dbReference type="InterPro" id="IPR025996">
    <property type="entry name" value="MT1864/Rv1816-like_C"/>
</dbReference>
<evidence type="ECO:0000256" key="4">
    <source>
        <dbReference type="PROSITE-ProRule" id="PRU00335"/>
    </source>
</evidence>
<dbReference type="EMBL" id="JACHJR010000002">
    <property type="protein sequence ID" value="MBB4951873.1"/>
    <property type="molecule type" value="Genomic_DNA"/>
</dbReference>
<feature type="compositionally biased region" description="Low complexity" evidence="5">
    <location>
        <begin position="135"/>
        <end position="147"/>
    </location>
</feature>
<organism evidence="7 10">
    <name type="scientific">Kitasatospora gansuensis</name>
    <dbReference type="NCBI Taxonomy" id="258050"/>
    <lineage>
        <taxon>Bacteria</taxon>
        <taxon>Bacillati</taxon>
        <taxon>Actinomycetota</taxon>
        <taxon>Actinomycetes</taxon>
        <taxon>Kitasatosporales</taxon>
        <taxon>Streptomycetaceae</taxon>
        <taxon>Kitasatospora</taxon>
    </lineage>
</organism>
<reference evidence="7 10" key="1">
    <citation type="submission" date="2020-08" db="EMBL/GenBank/DDBJ databases">
        <title>Sequencing the genomes of 1000 actinobacteria strains.</title>
        <authorList>
            <person name="Klenk H.-P."/>
        </authorList>
    </citation>
    <scope>NUCLEOTIDE SEQUENCE [LARGE SCALE GENOMIC DNA]</scope>
    <source>
        <strain evidence="7 10">DSM 44786</strain>
    </source>
</reference>
<dbReference type="SUPFAM" id="SSF48498">
    <property type="entry name" value="Tetracyclin repressor-like, C-terminal domain"/>
    <property type="match status" value="1"/>
</dbReference>
<dbReference type="SUPFAM" id="SSF46689">
    <property type="entry name" value="Homeodomain-like"/>
    <property type="match status" value="1"/>
</dbReference>
<evidence type="ECO:0000313" key="10">
    <source>
        <dbReference type="Proteomes" id="UP000573327"/>
    </source>
</evidence>
<dbReference type="Pfam" id="PF13305">
    <property type="entry name" value="TetR_C_33"/>
    <property type="match status" value="1"/>
</dbReference>
<evidence type="ECO:0000256" key="3">
    <source>
        <dbReference type="ARBA" id="ARBA00023163"/>
    </source>
</evidence>
<feature type="DNA-binding region" description="H-T-H motif" evidence="4">
    <location>
        <begin position="38"/>
        <end position="57"/>
    </location>
</feature>
<evidence type="ECO:0000313" key="8">
    <source>
        <dbReference type="EMBL" id="MBB4951857.1"/>
    </source>
</evidence>
<dbReference type="AlphaFoldDB" id="A0A7W7WFK0"/>
<dbReference type="PROSITE" id="PS50977">
    <property type="entry name" value="HTH_TETR_2"/>
    <property type="match status" value="1"/>
</dbReference>
<proteinExistence type="predicted"/>
<keyword evidence="1" id="KW-0805">Transcription regulation</keyword>
<evidence type="ECO:0000313" key="9">
    <source>
        <dbReference type="EMBL" id="MBB4951873.1"/>
    </source>
</evidence>
<dbReference type="Proteomes" id="UP000573327">
    <property type="component" value="Unassembled WGS sequence"/>
</dbReference>
<dbReference type="InterPro" id="IPR001647">
    <property type="entry name" value="HTH_TetR"/>
</dbReference>
<comment type="caution">
    <text evidence="7">The sequence shown here is derived from an EMBL/GenBank/DDBJ whole genome shotgun (WGS) entry which is preliminary data.</text>
</comment>